<accession>A0AA96VE68</accession>
<proteinExistence type="predicted"/>
<dbReference type="SMART" id="SM00409">
    <property type="entry name" value="IG"/>
    <property type="match status" value="5"/>
</dbReference>
<feature type="domain" description="Immunoglobulin" evidence="3">
    <location>
        <begin position="719"/>
        <end position="799"/>
    </location>
</feature>
<dbReference type="Proteomes" id="UP001303587">
    <property type="component" value="Chromosome"/>
</dbReference>
<feature type="domain" description="Immunoglobulin" evidence="3">
    <location>
        <begin position="1054"/>
        <end position="1136"/>
    </location>
</feature>
<keyword evidence="2" id="KW-0812">Transmembrane</keyword>
<reference evidence="4 5" key="1">
    <citation type="submission" date="2023-07" db="EMBL/GenBank/DDBJ databases">
        <title>Closed genoem sequence of Methanosarcinaceae archaeon Ac7.</title>
        <authorList>
            <person name="Poehlein A."/>
            <person name="Protasov E."/>
            <person name="Platt K."/>
            <person name="Reeh H."/>
            <person name="Daniel R."/>
            <person name="Brune A."/>
        </authorList>
    </citation>
    <scope>NUCLEOTIDE SEQUENCE [LARGE SCALE GENOMIC DNA]</scope>
    <source>
        <strain evidence="4 5">Ac7</strain>
    </source>
</reference>
<feature type="domain" description="Immunoglobulin" evidence="3">
    <location>
        <begin position="885"/>
        <end position="1051"/>
    </location>
</feature>
<dbReference type="InterPro" id="IPR003599">
    <property type="entry name" value="Ig_sub"/>
</dbReference>
<gene>
    <name evidence="4" type="ORF">MsAc7_05390</name>
</gene>
<sequence>MKLKSSKQFILLASILAILFILLAAPATADSANVDSADNANSNLTTWNLSGTEPHVLTLDADNWTGGTITIPLKINNLTIQSDNANVQLAGTTIVAASGRTTPLQLTIKNLNLSAPTDAHGIDIDGVSGTILYLEGNNTITGSLTGIHVGSGNFLTITADGSVKDSNNLTVYGGPSSAGIGGKYNSSGNGESSGKIVINGFVVIDEVKGGGGDGGGGAAIGGGYGGDGTVTLSDSVTITTATGGIGGGNSSGGAAIGGGGGGAGTVTLSDSVTITTATGGGGGEFGGGGAAIGGGGGGDYGGDGTVTLSDSVTITTATGGGGGSGGGGAAIGGGGGGDGYGGAGDVTVSESVTITTATGGGAVIGSGGGGAAIGGGGGGYGGYGGAGDVTVSESVTITTATGGGAAIGGGGAAIGGGGGGYYGGGAGAGTVTIKGGTIVVTPVSGHYAIGGGQGSTNGTSTIVIDGGSIRTTTGTLFGASPTNSNGNTVTENITTITGSNDKMIYLVNNQLTTPITFGSRTDADGKLYLYSNSSSPAKIEVIKPNDAAVFADKDATMSVPQNAKWTYQWYKSTDGTNFSSIAGETGNSLSLTSVGTTDNGSKYRVVINEGKTAGEKSLEYATGAATLTVYQQPANTAAFVGNDASFTVVATGETGLTYQWQKNISGTWTDVSGANSATYTINSVSVANAGNYRVVVTGPGTDNTATSDEVTLVVLSTHPANTTVFEGKTASFSVTTTHETLPVGLSYQWYHESSSISGANSSTYSIDSMKSTDYGNYTLIVKRGGSNVSTSSTARVYVMENPKSTVAFEGTNASFSVPGILPTNFSYQWQKNDSGFADITNETSATYEITGVAQTDAGEYRVLIMNGSTVVSTSDTVTLTTITNPVDMAVFEGNQVSFSVTGILPTGFSYQWQKTGLGAFRNIPDKDGAELIISAADKTNDTVRHRLLIRKGYDTVSTSDAVWLTVVTHPSDITEFENRDITFAVAQNPGTGVSAITLAYKWYKSPNTNPIAGATTRELALTNITLADNGSYYAKIDGMTDSSDSADLVVLAQPVNQTVQEHHPATFAVTDRSGLSYQWLVDKNDTNGFVELTGETNASLDIDALLNMNDWKYKVQVSGNGIDGMIESDEVVLTVTKTPASGGYGGDNVRVVDGNQTGQQQQQPQNSTNGTENNGTQTNANGANQPGNGSQNGSVQNGSGQTSGEGFDNGNETPTWIWIVAGIIGIAIVGGAAYWYFVMRKK</sequence>
<keyword evidence="5" id="KW-1185">Reference proteome</keyword>
<evidence type="ECO:0000259" key="3">
    <source>
        <dbReference type="SMART" id="SM00409"/>
    </source>
</evidence>
<keyword evidence="2" id="KW-1133">Transmembrane helix</keyword>
<dbReference type="InterPro" id="IPR013783">
    <property type="entry name" value="Ig-like_fold"/>
</dbReference>
<evidence type="ECO:0000256" key="1">
    <source>
        <dbReference type="SAM" id="MobiDB-lite"/>
    </source>
</evidence>
<dbReference type="PANTHER" id="PTHR31535:SF3">
    <property type="entry name" value="REGULATORY PROTEIN ZESTE"/>
    <property type="match status" value="1"/>
</dbReference>
<feature type="domain" description="Immunoglobulin" evidence="3">
    <location>
        <begin position="802"/>
        <end position="882"/>
    </location>
</feature>
<name>A0AA96VE68_9EURY</name>
<dbReference type="InterPro" id="IPR036179">
    <property type="entry name" value="Ig-like_dom_sf"/>
</dbReference>
<feature type="region of interest" description="Disordered" evidence="1">
    <location>
        <begin position="1137"/>
        <end position="1209"/>
    </location>
</feature>
<dbReference type="SUPFAM" id="SSF48726">
    <property type="entry name" value="Immunoglobulin"/>
    <property type="match status" value="3"/>
</dbReference>
<organism evidence="4 5">
    <name type="scientific">Methanolapillus millepedarum</name>
    <dbReference type="NCBI Taxonomy" id="3028296"/>
    <lineage>
        <taxon>Archaea</taxon>
        <taxon>Methanobacteriati</taxon>
        <taxon>Methanobacteriota</taxon>
        <taxon>Stenosarchaea group</taxon>
        <taxon>Methanomicrobia</taxon>
        <taxon>Methanosarcinales</taxon>
        <taxon>Methanosarcinaceae</taxon>
        <taxon>Methanolapillus</taxon>
    </lineage>
</organism>
<feature type="compositionally biased region" description="Low complexity" evidence="1">
    <location>
        <begin position="1154"/>
        <end position="1204"/>
    </location>
</feature>
<protein>
    <recommendedName>
        <fullName evidence="3">Immunoglobulin domain-containing protein</fullName>
    </recommendedName>
</protein>
<feature type="domain" description="Immunoglobulin" evidence="3">
    <location>
        <begin position="633"/>
        <end position="715"/>
    </location>
</feature>
<dbReference type="Gene3D" id="2.60.40.10">
    <property type="entry name" value="Immunoglobulins"/>
    <property type="match status" value="6"/>
</dbReference>
<dbReference type="PANTHER" id="PTHR31535">
    <property type="match status" value="1"/>
</dbReference>
<dbReference type="GeneID" id="89229657"/>
<evidence type="ECO:0000256" key="2">
    <source>
        <dbReference type="SAM" id="Phobius"/>
    </source>
</evidence>
<dbReference type="EMBL" id="CP131060">
    <property type="protein sequence ID" value="WNY25007.1"/>
    <property type="molecule type" value="Genomic_DNA"/>
</dbReference>
<dbReference type="RefSeq" id="WP_338103060.1">
    <property type="nucleotide sequence ID" value="NZ_CP131060.1"/>
</dbReference>
<evidence type="ECO:0000313" key="5">
    <source>
        <dbReference type="Proteomes" id="UP001303587"/>
    </source>
</evidence>
<dbReference type="AlphaFoldDB" id="A0AA96VE68"/>
<evidence type="ECO:0000313" key="4">
    <source>
        <dbReference type="EMBL" id="WNY25007.1"/>
    </source>
</evidence>
<feature type="transmembrane region" description="Helical" evidence="2">
    <location>
        <begin position="1216"/>
        <end position="1237"/>
    </location>
</feature>
<keyword evidence="2" id="KW-0472">Membrane</keyword>